<keyword evidence="3" id="KW-1185">Reference proteome</keyword>
<gene>
    <name evidence="2" type="ORF">TOPH_03825</name>
</gene>
<comment type="caution">
    <text evidence="2">The sequence shown here is derived from an EMBL/GenBank/DDBJ whole genome shotgun (WGS) entry which is preliminary data.</text>
</comment>
<dbReference type="PANTHER" id="PTHR21310">
    <property type="entry name" value="AMINOGLYCOSIDE PHOSPHOTRANSFERASE-RELATED-RELATED"/>
    <property type="match status" value="1"/>
</dbReference>
<sequence length="284" mass="31923">MAHPVYMTREFYGLPAPPGTALPTPAELLELCTKRHPRGWNVGLAYPPEAPIFWIKYPHVIWNELVAQNMAHEGLKRLQSPVRAPAVYYACEMEFGRSIDSFAVMEFVPGKIAAERLQDAEDSKSKDATYSLIALALPELHRIPVPPGSRPAAVNGGRIRHICFDMQEAPHHYRTVAQLEDLLNQFLVMARREDRIKDLTREPLVFCYSDIWLGNFIIDDSRITIIDFSEASILPSSFSKHAVAWRESQIRCNISHLVVIPTTNGVDNTSALREATSAMAMRSG</sequence>
<name>A0A0L0NBZ5_TOLOC</name>
<dbReference type="Gene3D" id="3.90.1200.10">
    <property type="match status" value="1"/>
</dbReference>
<dbReference type="EMBL" id="LFRF01000008">
    <property type="protein sequence ID" value="KND91581.1"/>
    <property type="molecule type" value="Genomic_DNA"/>
</dbReference>
<evidence type="ECO:0000313" key="2">
    <source>
        <dbReference type="EMBL" id="KND91581.1"/>
    </source>
</evidence>
<protein>
    <recommendedName>
        <fullName evidence="1">Aminoglycoside phosphotransferase domain-containing protein</fullName>
    </recommendedName>
</protein>
<dbReference type="Proteomes" id="UP000036947">
    <property type="component" value="Unassembled WGS sequence"/>
</dbReference>
<accession>A0A0L0NBZ5</accession>
<dbReference type="InterPro" id="IPR002575">
    <property type="entry name" value="Aminoglycoside_PTrfase"/>
</dbReference>
<dbReference type="AlphaFoldDB" id="A0A0L0NBZ5"/>
<dbReference type="InterPro" id="IPR011009">
    <property type="entry name" value="Kinase-like_dom_sf"/>
</dbReference>
<dbReference type="STRING" id="1163406.A0A0L0NBZ5"/>
<dbReference type="Pfam" id="PF01636">
    <property type="entry name" value="APH"/>
    <property type="match status" value="1"/>
</dbReference>
<evidence type="ECO:0000259" key="1">
    <source>
        <dbReference type="Pfam" id="PF01636"/>
    </source>
</evidence>
<feature type="domain" description="Aminoglycoside phosphotransferase" evidence="1">
    <location>
        <begin position="80"/>
        <end position="233"/>
    </location>
</feature>
<dbReference type="OrthoDB" id="3250044at2759"/>
<organism evidence="2 3">
    <name type="scientific">Tolypocladium ophioglossoides (strain CBS 100239)</name>
    <name type="common">Snaketongue truffleclub</name>
    <name type="synonym">Elaphocordyceps ophioglossoides</name>
    <dbReference type="NCBI Taxonomy" id="1163406"/>
    <lineage>
        <taxon>Eukaryota</taxon>
        <taxon>Fungi</taxon>
        <taxon>Dikarya</taxon>
        <taxon>Ascomycota</taxon>
        <taxon>Pezizomycotina</taxon>
        <taxon>Sordariomycetes</taxon>
        <taxon>Hypocreomycetidae</taxon>
        <taxon>Hypocreales</taxon>
        <taxon>Ophiocordycipitaceae</taxon>
        <taxon>Tolypocladium</taxon>
    </lineage>
</organism>
<dbReference type="InterPro" id="IPR051678">
    <property type="entry name" value="AGP_Transferase"/>
</dbReference>
<proteinExistence type="predicted"/>
<evidence type="ECO:0000313" key="3">
    <source>
        <dbReference type="Proteomes" id="UP000036947"/>
    </source>
</evidence>
<reference evidence="2 3" key="1">
    <citation type="journal article" date="2015" name="BMC Genomics">
        <title>The genome of the truffle-parasite Tolypocladium ophioglossoides and the evolution of antifungal peptaibiotics.</title>
        <authorList>
            <person name="Quandt C.A."/>
            <person name="Bushley K.E."/>
            <person name="Spatafora J.W."/>
        </authorList>
    </citation>
    <scope>NUCLEOTIDE SEQUENCE [LARGE SCALE GENOMIC DNA]</scope>
    <source>
        <strain evidence="2 3">CBS 100239</strain>
    </source>
</reference>
<dbReference type="SUPFAM" id="SSF56112">
    <property type="entry name" value="Protein kinase-like (PK-like)"/>
    <property type="match status" value="1"/>
</dbReference>